<dbReference type="EMBL" id="SGKU01000027">
    <property type="protein sequence ID" value="NFA42976.1"/>
    <property type="molecule type" value="Genomic_DNA"/>
</dbReference>
<dbReference type="AlphaFoldDB" id="A0A6M0SRH9"/>
<accession>A0A6M0SRH9</accession>
<evidence type="ECO:0000313" key="1">
    <source>
        <dbReference type="EMBL" id="NFA42976.1"/>
    </source>
</evidence>
<gene>
    <name evidence="1" type="ORF">EXM65_10405</name>
</gene>
<sequence>MNSEEIKNKIVELYKEDKTDEEIANEVMADECSVEVFGGEYSCRCNDSGDYCEECGVKAVEIFLDDYHLNEESK</sequence>
<protein>
    <submittedName>
        <fullName evidence="1">Uncharacterized protein</fullName>
    </submittedName>
</protein>
<comment type="caution">
    <text evidence="1">The sequence shown here is derived from an EMBL/GenBank/DDBJ whole genome shotgun (WGS) entry which is preliminary data.</text>
</comment>
<name>A0A6M0SRH9_CLOBO</name>
<evidence type="ECO:0000313" key="2">
    <source>
        <dbReference type="Proteomes" id="UP000472355"/>
    </source>
</evidence>
<proteinExistence type="predicted"/>
<reference evidence="1 2" key="1">
    <citation type="submission" date="2019-02" db="EMBL/GenBank/DDBJ databases">
        <title>Genome sequencing of Clostridium botulinum clinical isolates.</title>
        <authorList>
            <person name="Brunt J."/>
            <person name="Van Vliet A.H.M."/>
            <person name="Stringer S.C."/>
            <person name="Grant K.A."/>
            <person name="Carter A.C."/>
            <person name="Peck M.W."/>
        </authorList>
    </citation>
    <scope>NUCLEOTIDE SEQUENCE [LARGE SCALE GENOMIC DNA]</scope>
    <source>
        <strain evidence="1 2">H113700579</strain>
    </source>
</reference>
<dbReference type="Proteomes" id="UP000472355">
    <property type="component" value="Unassembled WGS sequence"/>
</dbReference>
<organism evidence="1 2">
    <name type="scientific">Clostridium botulinum</name>
    <dbReference type="NCBI Taxonomy" id="1491"/>
    <lineage>
        <taxon>Bacteria</taxon>
        <taxon>Bacillati</taxon>
        <taxon>Bacillota</taxon>
        <taxon>Clostridia</taxon>
        <taxon>Eubacteriales</taxon>
        <taxon>Clostridiaceae</taxon>
        <taxon>Clostridium</taxon>
    </lineage>
</organism>